<evidence type="ECO:0000256" key="1">
    <source>
        <dbReference type="SAM" id="MobiDB-lite"/>
    </source>
</evidence>
<feature type="compositionally biased region" description="Polar residues" evidence="1">
    <location>
        <begin position="541"/>
        <end position="550"/>
    </location>
</feature>
<dbReference type="SUPFAM" id="SSF48097">
    <property type="entry name" value="Regulator of G-protein signaling, RGS"/>
    <property type="match status" value="1"/>
</dbReference>
<evidence type="ECO:0000313" key="2">
    <source>
        <dbReference type="EMBL" id="KAF4637337.1"/>
    </source>
</evidence>
<evidence type="ECO:0000313" key="3">
    <source>
        <dbReference type="Proteomes" id="UP000566819"/>
    </source>
</evidence>
<dbReference type="OrthoDB" id="10266999at2759"/>
<dbReference type="EMBL" id="JAAMPI010000026">
    <property type="protein sequence ID" value="KAF4637337.1"/>
    <property type="molecule type" value="Genomic_DNA"/>
</dbReference>
<feature type="compositionally biased region" description="Low complexity" evidence="1">
    <location>
        <begin position="617"/>
        <end position="634"/>
    </location>
</feature>
<comment type="caution">
    <text evidence="2">The sequence shown here is derived from an EMBL/GenBank/DDBJ whole genome shotgun (WGS) entry which is preliminary data.</text>
</comment>
<gene>
    <name evidence="2" type="ORF">G7Y89_g756</name>
</gene>
<dbReference type="AlphaFoldDB" id="A0A8H4RWK6"/>
<name>A0A8H4RWK6_9HELO</name>
<feature type="compositionally biased region" description="Low complexity" evidence="1">
    <location>
        <begin position="560"/>
        <end position="569"/>
    </location>
</feature>
<dbReference type="Proteomes" id="UP000566819">
    <property type="component" value="Unassembled WGS sequence"/>
</dbReference>
<evidence type="ECO:0008006" key="4">
    <source>
        <dbReference type="Google" id="ProtNLM"/>
    </source>
</evidence>
<dbReference type="InterPro" id="IPR044926">
    <property type="entry name" value="RGS_subdomain_2"/>
</dbReference>
<proteinExistence type="predicted"/>
<reference evidence="2 3" key="1">
    <citation type="submission" date="2020-03" db="EMBL/GenBank/DDBJ databases">
        <title>Draft Genome Sequence of Cudoniella acicularis.</title>
        <authorList>
            <person name="Buettner E."/>
            <person name="Kellner H."/>
        </authorList>
    </citation>
    <scope>NUCLEOTIDE SEQUENCE [LARGE SCALE GENOMIC DNA]</scope>
    <source>
        <strain evidence="2 3">DSM 108380</strain>
    </source>
</reference>
<sequence length="1040" mass="112997">MLSSGVKEVISYHDRRLFQIVHIKAVPAAATPPEALLGRAVRVAVSPQRPVRPCSPLVEFPSHLHLSALPSPISDNPIVPPMFIMSVNPSLCKVLAIYCVDCVAASLHYYIGFNHANPQAKDCSPLVPRPSPSPTATATATASRLDLAHDQEQQEAEAESRECIQHQRLGLNSPSSLGVWLQHSNLPRTSETPLFARSSHFTSNTSPSSLTSSHLSTLLSFAPRSALPTPFSTPRDCDCDCDCDYDRPSRLLLPLIDARCTEHAPHDSLRAPVIHTSPHLPSTPLTLQDSILRHCIAFQRPARHPPDTRESLSLSRVFFPSLEIPERANDKPSSFCTITLLYANGFEEVALVTAINIDSGYQKKLPGERKGIRFETTHEISSKRDAKGETSKAALIVPAQIYERNVTALLVCHIGLGRRRRRLHVFRRYPAFEAAEPVNTHRSMLSSTADFARSPGEHSTAAMEPKRLYGKLLDAYIVPNGHREVNLPSNVRDRLVSLPCEYAPPDPSELDPAVKIIFELMDESVLVPFLNSVGPPRSTDSHSSPWTSDESMADAPNVGSLDDASSSSAHLHKQRTESPPASGTGHDVISQSYTGPSPRISHQSHLSAAFGRASRISTHTSGSSGTLSGSGPESLTDDSTDSHSPSSGPMTPPSTPPTSNAVFPAEASPGTSPHRNEGSSWKKMGAKFGFKKTRSTHGSGSIIAPMEHPVSGLSRPRGVRKNPALLNGGTSLKLSEGDLSPVLEAHPGSPVDISDHPRPSLAASLQQRLYHGTDAEIARFERKARLAGKKENPIRRDGVAAKSWNSVGDREEKNKNEAPRFPNKCMQVAEKPFFIPAKIQEQDEIQPETPEEPTQRLSIDTEMSMQFDFKTTENGTWISANPLANESRSSLSTVTTYMTNSTVLDDRMSGISHGALTVDTSIASSAASMMSSVSSIQSATTTGSSDVYGWEEELDRKESIESSVAWQREVSRRLPSGGRTYGPRLRNGMTDLQYKRADGKRKSLLYRVLNLHGSRRGSMDDIPPVPAAVSPVNGCPTTSA</sequence>
<feature type="region of interest" description="Disordered" evidence="1">
    <location>
        <begin position="123"/>
        <end position="142"/>
    </location>
</feature>
<dbReference type="InterPro" id="IPR036305">
    <property type="entry name" value="RGS_sf"/>
</dbReference>
<accession>A0A8H4RWK6</accession>
<feature type="region of interest" description="Disordered" evidence="1">
    <location>
        <begin position="533"/>
        <end position="718"/>
    </location>
</feature>
<feature type="compositionally biased region" description="Polar residues" evidence="1">
    <location>
        <begin position="589"/>
        <end position="606"/>
    </location>
</feature>
<organism evidence="2 3">
    <name type="scientific">Cudoniella acicularis</name>
    <dbReference type="NCBI Taxonomy" id="354080"/>
    <lineage>
        <taxon>Eukaryota</taxon>
        <taxon>Fungi</taxon>
        <taxon>Dikarya</taxon>
        <taxon>Ascomycota</taxon>
        <taxon>Pezizomycotina</taxon>
        <taxon>Leotiomycetes</taxon>
        <taxon>Helotiales</taxon>
        <taxon>Tricladiaceae</taxon>
        <taxon>Cudoniella</taxon>
    </lineage>
</organism>
<protein>
    <recommendedName>
        <fullName evidence="4">RGS domain-containing protein</fullName>
    </recommendedName>
</protein>
<keyword evidence="3" id="KW-1185">Reference proteome</keyword>
<dbReference type="Gene3D" id="1.10.167.10">
    <property type="entry name" value="Regulator of G-protein Signalling 4, domain 2"/>
    <property type="match status" value="1"/>
</dbReference>